<dbReference type="RefSeq" id="WP_014413329.1">
    <property type="nucleotide sequence ID" value="NC_017059.1"/>
</dbReference>
<comment type="subcellular location">
    <subcellularLocation>
        <location evidence="1">Cell inner membrane</location>
        <topology evidence="1">Multi-pass membrane protein</topology>
    </subcellularLocation>
</comment>
<name>H6SIR2_PARPM</name>
<dbReference type="HOGENOM" id="CLU_013133_6_0_5"/>
<reference evidence="10 11" key="1">
    <citation type="submission" date="2012-02" db="EMBL/GenBank/DDBJ databases">
        <title>Shotgun genome sequence of Phaeospirillum photometricum DSM 122.</title>
        <authorList>
            <person name="Duquesne K."/>
            <person name="Sturgis J."/>
        </authorList>
    </citation>
    <scope>NUCLEOTIDE SEQUENCE [LARGE SCALE GENOMIC DNA]</scope>
    <source>
        <strain evidence="11">DSM122</strain>
    </source>
</reference>
<accession>H6SIR2</accession>
<feature type="transmembrane region" description="Helical" evidence="8">
    <location>
        <begin position="354"/>
        <end position="374"/>
    </location>
</feature>
<feature type="transmembrane region" description="Helical" evidence="8">
    <location>
        <begin position="259"/>
        <end position="278"/>
    </location>
</feature>
<feature type="transmembrane region" description="Helical" evidence="8">
    <location>
        <begin position="231"/>
        <end position="252"/>
    </location>
</feature>
<evidence type="ECO:0000256" key="4">
    <source>
        <dbReference type="ARBA" id="ARBA00022519"/>
    </source>
</evidence>
<keyword evidence="3" id="KW-1003">Cell membrane</keyword>
<dbReference type="Gene3D" id="1.20.1250.20">
    <property type="entry name" value="MFS general substrate transporter like domains"/>
    <property type="match status" value="2"/>
</dbReference>
<dbReference type="NCBIfam" id="NF037955">
    <property type="entry name" value="mfs"/>
    <property type="match status" value="1"/>
</dbReference>
<keyword evidence="7 8" id="KW-0472">Membrane</keyword>
<evidence type="ECO:0000256" key="5">
    <source>
        <dbReference type="ARBA" id="ARBA00022692"/>
    </source>
</evidence>
<feature type="transmembrane region" description="Helical" evidence="8">
    <location>
        <begin position="12"/>
        <end position="31"/>
    </location>
</feature>
<dbReference type="PIRSF" id="PIRSF004925">
    <property type="entry name" value="HcaT"/>
    <property type="match status" value="1"/>
</dbReference>
<keyword evidence="4" id="KW-0997">Cell inner membrane</keyword>
<keyword evidence="11" id="KW-1185">Reference proteome</keyword>
<feature type="transmembrane region" description="Helical" evidence="8">
    <location>
        <begin position="133"/>
        <end position="151"/>
    </location>
</feature>
<keyword evidence="6 8" id="KW-1133">Transmembrane helix</keyword>
<dbReference type="GO" id="GO:0030395">
    <property type="term" value="F:lactose binding"/>
    <property type="evidence" value="ECO:0007669"/>
    <property type="project" value="TreeGrafter"/>
</dbReference>
<dbReference type="InterPro" id="IPR024989">
    <property type="entry name" value="MFS_assoc_dom"/>
</dbReference>
<keyword evidence="5 8" id="KW-0812">Transmembrane</keyword>
<evidence type="ECO:0000313" key="11">
    <source>
        <dbReference type="Proteomes" id="UP000033220"/>
    </source>
</evidence>
<keyword evidence="2" id="KW-0813">Transport</keyword>
<proteinExistence type="predicted"/>
<evidence type="ECO:0000256" key="3">
    <source>
        <dbReference type="ARBA" id="ARBA00022475"/>
    </source>
</evidence>
<feature type="domain" description="Major facilitator superfamily associated" evidence="9">
    <location>
        <begin position="6"/>
        <end position="348"/>
    </location>
</feature>
<dbReference type="PATRIC" id="fig|1150469.3.peg.96"/>
<sequence>MPPPSVRLSCHYAALFGVVGTTLPYWSLWLHDRGLEPVAIGLITGATVWGKLLVNPLAGLAADALGRPRWVMAVLALGSLTLYAGISWVEGVVGLLLMSLGAAGLCAALMPLSETLTLAQARAGTLDYGRVRLWGSLAFIVVSFALGPVLDRVGSEPVPWIILGFLALVLVGLPSLPSGPRHPRPAPGVWRHHLLAPRFLLFLLASGLIQAGHATYYTFATLHWRAAGLDGAFIGFLWAEGVAAEVALFFLGRRMVARLGPLGLLGLGAGAGVLRWTLSAFSTEPMVLMGAQVLHAGTFACAHLGAMHFLSQTVPPALANRAQALYSTLCQGVLMGAAMSMAGPVYQAWGGRAFLLDAGWCALGGLCVAGVAWGQRRGR</sequence>
<feature type="transmembrane region" description="Helical" evidence="8">
    <location>
        <begin position="199"/>
        <end position="219"/>
    </location>
</feature>
<gene>
    <name evidence="10" type="ORF">RSPPHO_00063</name>
</gene>
<dbReference type="InterPro" id="IPR026032">
    <property type="entry name" value="HcaT-like"/>
</dbReference>
<feature type="transmembrane region" description="Helical" evidence="8">
    <location>
        <begin position="157"/>
        <end position="178"/>
    </location>
</feature>
<feature type="transmembrane region" description="Helical" evidence="8">
    <location>
        <begin position="92"/>
        <end position="112"/>
    </location>
</feature>
<dbReference type="Proteomes" id="UP000033220">
    <property type="component" value="Chromosome DSM 122"/>
</dbReference>
<dbReference type="PANTHER" id="PTHR23522:SF10">
    <property type="entry name" value="3-PHENYLPROPIONIC ACID TRANSPORTER-RELATED"/>
    <property type="match status" value="1"/>
</dbReference>
<evidence type="ECO:0000256" key="1">
    <source>
        <dbReference type="ARBA" id="ARBA00004429"/>
    </source>
</evidence>
<evidence type="ECO:0000256" key="8">
    <source>
        <dbReference type="SAM" id="Phobius"/>
    </source>
</evidence>
<dbReference type="EMBL" id="HE663493">
    <property type="protein sequence ID" value="CCG06689.1"/>
    <property type="molecule type" value="Genomic_DNA"/>
</dbReference>
<dbReference type="KEGG" id="rpm:RSPPHO_00063"/>
<dbReference type="PANTHER" id="PTHR23522">
    <property type="entry name" value="BLL5896 PROTEIN"/>
    <property type="match status" value="1"/>
</dbReference>
<feature type="transmembrane region" description="Helical" evidence="8">
    <location>
        <begin position="37"/>
        <end position="58"/>
    </location>
</feature>
<dbReference type="STRING" id="1150469.RSPPHO_00063"/>
<evidence type="ECO:0000256" key="6">
    <source>
        <dbReference type="ARBA" id="ARBA00022989"/>
    </source>
</evidence>
<feature type="transmembrane region" description="Helical" evidence="8">
    <location>
        <begin position="322"/>
        <end position="342"/>
    </location>
</feature>
<dbReference type="AlphaFoldDB" id="H6SIR2"/>
<evidence type="ECO:0000256" key="7">
    <source>
        <dbReference type="ARBA" id="ARBA00023136"/>
    </source>
</evidence>
<evidence type="ECO:0000256" key="2">
    <source>
        <dbReference type="ARBA" id="ARBA00022448"/>
    </source>
</evidence>
<dbReference type="GO" id="GO:0015528">
    <property type="term" value="F:lactose:proton symporter activity"/>
    <property type="evidence" value="ECO:0007669"/>
    <property type="project" value="TreeGrafter"/>
</dbReference>
<feature type="transmembrane region" description="Helical" evidence="8">
    <location>
        <begin position="290"/>
        <end position="310"/>
    </location>
</feature>
<organism evidence="10 11">
    <name type="scientific">Pararhodospirillum photometricum DSM 122</name>
    <dbReference type="NCBI Taxonomy" id="1150469"/>
    <lineage>
        <taxon>Bacteria</taxon>
        <taxon>Pseudomonadati</taxon>
        <taxon>Pseudomonadota</taxon>
        <taxon>Alphaproteobacteria</taxon>
        <taxon>Rhodospirillales</taxon>
        <taxon>Rhodospirillaceae</taxon>
        <taxon>Pararhodospirillum</taxon>
    </lineage>
</organism>
<dbReference type="InterPro" id="IPR036259">
    <property type="entry name" value="MFS_trans_sf"/>
</dbReference>
<dbReference type="Pfam" id="PF12832">
    <property type="entry name" value="MFS_1_like"/>
    <property type="match status" value="1"/>
</dbReference>
<protein>
    <submittedName>
        <fullName evidence="10">Major facilitator superfamily MFS_1</fullName>
    </submittedName>
</protein>
<evidence type="ECO:0000259" key="9">
    <source>
        <dbReference type="Pfam" id="PF12832"/>
    </source>
</evidence>
<dbReference type="eggNOG" id="COG2814">
    <property type="taxonomic scope" value="Bacteria"/>
</dbReference>
<dbReference type="SUPFAM" id="SSF103473">
    <property type="entry name" value="MFS general substrate transporter"/>
    <property type="match status" value="1"/>
</dbReference>
<feature type="transmembrane region" description="Helical" evidence="8">
    <location>
        <begin position="70"/>
        <end position="86"/>
    </location>
</feature>
<dbReference type="GO" id="GO:0005886">
    <property type="term" value="C:plasma membrane"/>
    <property type="evidence" value="ECO:0007669"/>
    <property type="project" value="UniProtKB-SubCell"/>
</dbReference>
<dbReference type="OrthoDB" id="9150135at2"/>
<evidence type="ECO:0000313" key="10">
    <source>
        <dbReference type="EMBL" id="CCG06689.1"/>
    </source>
</evidence>